<feature type="transmembrane region" description="Helical" evidence="6">
    <location>
        <begin position="358"/>
        <end position="383"/>
    </location>
</feature>
<gene>
    <name evidence="8" type="ORF">QT711_19280</name>
</gene>
<keyword evidence="9" id="KW-1185">Reference proteome</keyword>
<name>A0ABU4GE80_9BACL</name>
<evidence type="ECO:0000256" key="1">
    <source>
        <dbReference type="ARBA" id="ARBA00004141"/>
    </source>
</evidence>
<dbReference type="EMBL" id="JAUBDI010000038">
    <property type="protein sequence ID" value="MDW0115296.1"/>
    <property type="molecule type" value="Genomic_DNA"/>
</dbReference>
<keyword evidence="3 6" id="KW-0812">Transmembrane</keyword>
<feature type="transmembrane region" description="Helical" evidence="6">
    <location>
        <begin position="437"/>
        <end position="459"/>
    </location>
</feature>
<evidence type="ECO:0000256" key="5">
    <source>
        <dbReference type="ARBA" id="ARBA00023136"/>
    </source>
</evidence>
<keyword evidence="5 6" id="KW-0472">Membrane</keyword>
<proteinExistence type="inferred from homology"/>
<feature type="transmembrane region" description="Helical" evidence="6">
    <location>
        <begin position="327"/>
        <end position="346"/>
    </location>
</feature>
<organism evidence="8 9">
    <name type="scientific">Sporosarcina saromensis</name>
    <dbReference type="NCBI Taxonomy" id="359365"/>
    <lineage>
        <taxon>Bacteria</taxon>
        <taxon>Bacillati</taxon>
        <taxon>Bacillota</taxon>
        <taxon>Bacilli</taxon>
        <taxon>Bacillales</taxon>
        <taxon>Caryophanaceae</taxon>
        <taxon>Sporosarcina</taxon>
    </lineage>
</organism>
<keyword evidence="7" id="KW-0732">Signal</keyword>
<feature type="transmembrane region" description="Helical" evidence="6">
    <location>
        <begin position="502"/>
        <end position="524"/>
    </location>
</feature>
<feature type="transmembrane region" description="Helical" evidence="6">
    <location>
        <begin position="395"/>
        <end position="417"/>
    </location>
</feature>
<feature type="transmembrane region" description="Helical" evidence="6">
    <location>
        <begin position="471"/>
        <end position="490"/>
    </location>
</feature>
<evidence type="ECO:0000256" key="4">
    <source>
        <dbReference type="ARBA" id="ARBA00022989"/>
    </source>
</evidence>
<sequence>MKHFSNHCRRISLLALLFIFIAMKSVFAADSYSDLYIAIGDAIMNAKQGQEVAVDEAIDAFQTTWSEMKPSNLEEAKQIDEQLKVVVNANNTKQQLEALSALSKSVHNLEKAENPVDERAERDKFAKAIQPSLDALGAAIDSGDRQKIEGANKQFITSWTRNERPVREQDLAAYGNIETQSAFIRIALAAEEIDKGALKEQYVALQTAITDFSNGKKLKNEEGTYSLASLLDLLDQSKQQVEQQQYNEAANTLKAFITTWPNVEGEIRTKNASLYQQIENDLPLLVSDLTKKQVNEKAIIEELDNFHQQIALLQGDNSYSFWDSALILLREGLEALLIVIGLVAFVKRAGQEQAKKWIYLGALAGIAISAIAALIMSTVFQSVTIGISRERMEGYIGLLAAALMIGVGIWLHSKATVLSWNQYISKRLNNAISKQSIWAMAFISFLSVFREGAETIVFYAGIAPNMSTTEFAAGIALALSILLLAAIILLRMTGRIPIHRFFAVATFFIYVLAFKIIGVSIHTLQLTNVLPTHVVSGLPIVNIIGFNPTVETITAQLILLLLVTGTIVYKRKQEKLVTA</sequence>
<evidence type="ECO:0000313" key="9">
    <source>
        <dbReference type="Proteomes" id="UP001282284"/>
    </source>
</evidence>
<dbReference type="InterPro" id="IPR004923">
    <property type="entry name" value="FTR1/Fip1/EfeU"/>
</dbReference>
<feature type="chain" id="PRO_5046590200" evidence="7">
    <location>
        <begin position="29"/>
        <end position="579"/>
    </location>
</feature>
<feature type="signal peptide" evidence="7">
    <location>
        <begin position="1"/>
        <end position="28"/>
    </location>
</feature>
<evidence type="ECO:0000256" key="3">
    <source>
        <dbReference type="ARBA" id="ARBA00022692"/>
    </source>
</evidence>
<evidence type="ECO:0000313" key="8">
    <source>
        <dbReference type="EMBL" id="MDW0115296.1"/>
    </source>
</evidence>
<dbReference type="PANTHER" id="PTHR31632:SF2">
    <property type="entry name" value="PLASMA MEMBRANE IRON PERMEASE"/>
    <property type="match status" value="1"/>
</dbReference>
<comment type="subcellular location">
    <subcellularLocation>
        <location evidence="1">Membrane</location>
        <topology evidence="1">Multi-pass membrane protein</topology>
    </subcellularLocation>
</comment>
<evidence type="ECO:0000256" key="2">
    <source>
        <dbReference type="ARBA" id="ARBA00008333"/>
    </source>
</evidence>
<reference evidence="8 9" key="1">
    <citation type="submission" date="2023-06" db="EMBL/GenBank/DDBJ databases">
        <title>Sporosarcina sp. nov., isolated from Korean traditional fermented seafood 'Jeotgal'.</title>
        <authorList>
            <person name="Yang A.I."/>
            <person name="Shin N.-R."/>
        </authorList>
    </citation>
    <scope>NUCLEOTIDE SEQUENCE [LARGE SCALE GENOMIC DNA]</scope>
    <source>
        <strain evidence="8 9">KCTC13119</strain>
    </source>
</reference>
<feature type="transmembrane region" description="Helical" evidence="6">
    <location>
        <begin position="544"/>
        <end position="569"/>
    </location>
</feature>
<accession>A0ABU4GE80</accession>
<comment type="similarity">
    <text evidence="2">Belongs to the oxidase-dependent Fe transporter (OFeT) (TC 9.A.10.1) family.</text>
</comment>
<dbReference type="Pfam" id="PF03239">
    <property type="entry name" value="FTR1"/>
    <property type="match status" value="1"/>
</dbReference>
<comment type="caution">
    <text evidence="8">The sequence shown here is derived from an EMBL/GenBank/DDBJ whole genome shotgun (WGS) entry which is preliminary data.</text>
</comment>
<protein>
    <submittedName>
        <fullName evidence="8">FTR1 family protein</fullName>
    </submittedName>
</protein>
<dbReference type="Proteomes" id="UP001282284">
    <property type="component" value="Unassembled WGS sequence"/>
</dbReference>
<evidence type="ECO:0000256" key="7">
    <source>
        <dbReference type="SAM" id="SignalP"/>
    </source>
</evidence>
<dbReference type="PANTHER" id="PTHR31632">
    <property type="entry name" value="IRON TRANSPORTER FTH1"/>
    <property type="match status" value="1"/>
</dbReference>
<keyword evidence="4 6" id="KW-1133">Transmembrane helix</keyword>
<evidence type="ECO:0000256" key="6">
    <source>
        <dbReference type="SAM" id="Phobius"/>
    </source>
</evidence>